<dbReference type="InterPro" id="IPR036116">
    <property type="entry name" value="FN3_sf"/>
</dbReference>
<accession>A0A2I0SN04</accession>
<keyword evidence="1" id="KW-0326">Glycosidase</keyword>
<feature type="signal peptide" evidence="4">
    <location>
        <begin position="1"/>
        <end position="21"/>
    </location>
</feature>
<evidence type="ECO:0000259" key="5">
    <source>
        <dbReference type="PROSITE" id="PS50853"/>
    </source>
</evidence>
<dbReference type="Pfam" id="PF13472">
    <property type="entry name" value="Lipase_GDSL_2"/>
    <property type="match status" value="1"/>
</dbReference>
<dbReference type="PANTHER" id="PTHR30383:SF2">
    <property type="entry name" value="CELLULOSE-BINDING PROTEIN"/>
    <property type="match status" value="1"/>
</dbReference>
<keyword evidence="2" id="KW-0624">Polysaccharide degradation</keyword>
<feature type="domain" description="Fibronectin type-III" evidence="5">
    <location>
        <begin position="1064"/>
        <end position="1155"/>
    </location>
</feature>
<dbReference type="Gene3D" id="3.60.10.10">
    <property type="entry name" value="Endonuclease/exonuclease/phosphatase"/>
    <property type="match status" value="1"/>
</dbReference>
<keyword evidence="4" id="KW-0732">Signal</keyword>
<evidence type="ECO:0000256" key="2">
    <source>
        <dbReference type="ARBA" id="ARBA00023326"/>
    </source>
</evidence>
<feature type="domain" description="Fibronectin type-III" evidence="5">
    <location>
        <begin position="873"/>
        <end position="962"/>
    </location>
</feature>
<dbReference type="PANTHER" id="PTHR30383">
    <property type="entry name" value="THIOESTERASE 1/PROTEASE 1/LYSOPHOSPHOLIPASE L1"/>
    <property type="match status" value="1"/>
</dbReference>
<feature type="chain" id="PRO_5014159859" description="Fibronectin type-III domain-containing protein" evidence="4">
    <location>
        <begin position="22"/>
        <end position="1203"/>
    </location>
</feature>
<dbReference type="Proteomes" id="UP000236178">
    <property type="component" value="Unassembled WGS sequence"/>
</dbReference>
<dbReference type="GO" id="GO:0016798">
    <property type="term" value="F:hydrolase activity, acting on glycosyl bonds"/>
    <property type="evidence" value="ECO:0007669"/>
    <property type="project" value="UniProtKB-KW"/>
</dbReference>
<dbReference type="InterPro" id="IPR013783">
    <property type="entry name" value="Ig-like_fold"/>
</dbReference>
<feature type="region of interest" description="Disordered" evidence="3">
    <location>
        <begin position="944"/>
        <end position="968"/>
    </location>
</feature>
<dbReference type="EMBL" id="PJOS01000036">
    <property type="protein sequence ID" value="PKT71303.1"/>
    <property type="molecule type" value="Genomic_DNA"/>
</dbReference>
<evidence type="ECO:0000256" key="4">
    <source>
        <dbReference type="SAM" id="SignalP"/>
    </source>
</evidence>
<evidence type="ECO:0000256" key="1">
    <source>
        <dbReference type="ARBA" id="ARBA00023295"/>
    </source>
</evidence>
<dbReference type="GO" id="GO:0000272">
    <property type="term" value="P:polysaccharide catabolic process"/>
    <property type="evidence" value="ECO:0007669"/>
    <property type="project" value="UniProtKB-KW"/>
</dbReference>
<dbReference type="CDD" id="cd01833">
    <property type="entry name" value="XynB_like"/>
    <property type="match status" value="1"/>
</dbReference>
<keyword evidence="7" id="KW-1185">Reference proteome</keyword>
<dbReference type="InterPro" id="IPR051532">
    <property type="entry name" value="Ester_Hydrolysis_Enzymes"/>
</dbReference>
<name>A0A2I0SN04_9ACTN</name>
<evidence type="ECO:0000313" key="6">
    <source>
        <dbReference type="EMBL" id="PKT71303.1"/>
    </source>
</evidence>
<protein>
    <recommendedName>
        <fullName evidence="5">Fibronectin type-III domain-containing protein</fullName>
    </recommendedName>
</protein>
<evidence type="ECO:0000256" key="3">
    <source>
        <dbReference type="SAM" id="MobiDB-lite"/>
    </source>
</evidence>
<dbReference type="Gene3D" id="3.40.50.1110">
    <property type="entry name" value="SGNH hydrolase"/>
    <property type="match status" value="2"/>
</dbReference>
<dbReference type="InterPro" id="IPR003961">
    <property type="entry name" value="FN3_dom"/>
</dbReference>
<evidence type="ECO:0000313" key="7">
    <source>
        <dbReference type="Proteomes" id="UP000236178"/>
    </source>
</evidence>
<feature type="region of interest" description="Disordered" evidence="3">
    <location>
        <begin position="653"/>
        <end position="692"/>
    </location>
</feature>
<comment type="caution">
    <text evidence="6">The sequence shown here is derived from an EMBL/GenBank/DDBJ whole genome shotgun (WGS) entry which is preliminary data.</text>
</comment>
<dbReference type="Pfam" id="PF00041">
    <property type="entry name" value="fn3"/>
    <property type="match status" value="1"/>
</dbReference>
<dbReference type="InterPro" id="IPR036691">
    <property type="entry name" value="Endo/exonu/phosph_ase_sf"/>
</dbReference>
<reference evidence="6 7" key="1">
    <citation type="submission" date="2017-12" db="EMBL/GenBank/DDBJ databases">
        <title>Streptomyces populusis sp. nov., a novel endophytic actinobacterium isolated from stems of Populus adenopoda Maxim.</title>
        <authorList>
            <person name="Wang Z."/>
        </authorList>
    </citation>
    <scope>NUCLEOTIDE SEQUENCE [LARGE SCALE GENOMIC DNA]</scope>
    <source>
        <strain evidence="6 7">A249</strain>
    </source>
</reference>
<sequence>MLLLALLVVPFTVLAAGPAQADPPPQPPPGQRPYLTWNMQGATAQGVNLWTNYIPNILTAARNRSTGPSVVMLQESGAGVPTGSDILPNPRGTVGNSLVTYANWHASQRPSEWYMVFLQTNYRSQPGRPGGRVNTIVMSLNPVEDAMVVDNPLGPDRGRPAIGIREGNHWYFSFHSLTGGGGDAIPMLTAIGRAVYDAQRAEGVRYDWTVSADFNTRPDSLRGRPAYALIPSPDNPQPPLPPPAPQPILPHIVASGQPTHRSPDGQEEELDFTVTTTTRGTFAARVLGNQGGSDHSPVYNDTVATRTSTQPPQVSPSVVGGYAADGANVHQAPFEDSGMRGPLQTCVSYYLGQCYGLWPSSANAAKTARAASAAKTARAANVTGSANAARPTRAASAGNAGTPGFDYVGAVSKGNVEGGDNQEEAFPGQSIDELRQHLVGDLRTYKPDVVLLQLDVANDLATRDGLTATQEANQLQDLLDQIYIDLPNTTVLVGDPVPSSTPAVRDEMYTGTASYIAQSSRIIATEALAGHRIRQVVLDRDVSEVDTGQSADGVPNAKGYRAMTDAYAAQLTAAWQDGTIVDPGDVVVNPADMVIDGNGVDDTGDGSDMGTAPLRVMVVGDSMSEGMEGDWTWRYRLWQWFKDQHVAVDFVGPYRGTKQPDAPTGPPGPPPLQGETNQNPSAAGPPVNGAYAQGVPADFDADHFAVWGRQAAQDKDLIGPMVAQYQPNLVLFGIGFNDMGWLVSDATGTLDSVKTMVDRARAAKPGVRFAVANVPMRPLIDGRQDLIVKTRQYNTMLANAIPSWSTSDSPVKLVDWEGAYSCDTDTCPAGYDNLHPNALGEYQIASAYERTLHDGYGIGQSVPAVPDTIPHRPISGVTGVVAQAVPSGVAVTWNPVFGARGYTVRYRLAGATAWNQTKVSTNRYDTTWTEDSWTWEYQVRTDNDGDGQSVWSPTATATAHPQTAPPPPVDGIMTSATATGVDVTWRAPSGPYTDSIDRYEVITWDKDVPGSYISSTGVRATTVHIDGLTPGHHYLVAVVTWNRAGGGMPGMARSVTIGAGKPPMPTGLTVKSLDPTTVQLNWQGSPEAAGYRVWVRNLNEHNGPTTPDPYISDTPDHQIAFLFPGNWNFEFCVTAINGVLESDRTPCVSVPLPPPSTGATTRAPAKSKSTSSRPPSDPAQESLLKKGRFADPRSDVVTVPPTG</sequence>
<feature type="domain" description="Fibronectin type-III" evidence="5">
    <location>
        <begin position="967"/>
        <end position="1060"/>
    </location>
</feature>
<dbReference type="GO" id="GO:0004622">
    <property type="term" value="F:phosphatidylcholine lysophospholipase activity"/>
    <property type="evidence" value="ECO:0007669"/>
    <property type="project" value="TreeGrafter"/>
</dbReference>
<organism evidence="6 7">
    <name type="scientific">Streptomyces populi</name>
    <dbReference type="NCBI Taxonomy" id="2058924"/>
    <lineage>
        <taxon>Bacteria</taxon>
        <taxon>Bacillati</taxon>
        <taxon>Actinomycetota</taxon>
        <taxon>Actinomycetes</taxon>
        <taxon>Kitasatosporales</taxon>
        <taxon>Streptomycetaceae</taxon>
        <taxon>Streptomyces</taxon>
    </lineage>
</organism>
<dbReference type="SUPFAM" id="SSF52266">
    <property type="entry name" value="SGNH hydrolase"/>
    <property type="match status" value="2"/>
</dbReference>
<dbReference type="OrthoDB" id="5168887at2"/>
<dbReference type="CDD" id="cd00063">
    <property type="entry name" value="FN3"/>
    <property type="match status" value="2"/>
</dbReference>
<proteinExistence type="predicted"/>
<dbReference type="SUPFAM" id="SSF49265">
    <property type="entry name" value="Fibronectin type III"/>
    <property type="match status" value="2"/>
</dbReference>
<dbReference type="SUPFAM" id="SSF56219">
    <property type="entry name" value="DNase I-like"/>
    <property type="match status" value="1"/>
</dbReference>
<gene>
    <name evidence="6" type="ORF">CW362_19835</name>
</gene>
<keyword evidence="2" id="KW-0119">Carbohydrate metabolism</keyword>
<dbReference type="SMART" id="SM00060">
    <property type="entry name" value="FN3"/>
    <property type="match status" value="3"/>
</dbReference>
<dbReference type="Gene3D" id="2.60.40.10">
    <property type="entry name" value="Immunoglobulins"/>
    <property type="match status" value="2"/>
</dbReference>
<feature type="compositionally biased region" description="Pro residues" evidence="3">
    <location>
        <begin position="663"/>
        <end position="672"/>
    </location>
</feature>
<dbReference type="InterPro" id="IPR013830">
    <property type="entry name" value="SGNH_hydro"/>
</dbReference>
<dbReference type="AlphaFoldDB" id="A0A2I0SN04"/>
<feature type="compositionally biased region" description="Low complexity" evidence="3">
    <location>
        <begin position="953"/>
        <end position="962"/>
    </location>
</feature>
<keyword evidence="1" id="KW-0378">Hydrolase</keyword>
<feature type="region of interest" description="Disordered" evidence="3">
    <location>
        <begin position="1150"/>
        <end position="1203"/>
    </location>
</feature>
<dbReference type="PROSITE" id="PS50853">
    <property type="entry name" value="FN3"/>
    <property type="match status" value="3"/>
</dbReference>
<dbReference type="InterPro" id="IPR036514">
    <property type="entry name" value="SGNH_hydro_sf"/>
</dbReference>